<dbReference type="InterPro" id="IPR012879">
    <property type="entry name" value="CCDC47"/>
</dbReference>
<evidence type="ECO:0000256" key="3">
    <source>
        <dbReference type="ARBA" id="ARBA00022989"/>
    </source>
</evidence>
<feature type="region of interest" description="Disordered" evidence="5">
    <location>
        <begin position="398"/>
        <end position="471"/>
    </location>
</feature>
<keyword evidence="2" id="KW-0812">Transmembrane</keyword>
<feature type="region of interest" description="Disordered" evidence="5">
    <location>
        <begin position="229"/>
        <end position="274"/>
    </location>
</feature>
<feature type="compositionally biased region" description="Basic and acidic residues" evidence="5">
    <location>
        <begin position="137"/>
        <end position="153"/>
    </location>
</feature>
<dbReference type="AlphaFoldDB" id="A0A9D5C751"/>
<dbReference type="PANTHER" id="PTHR12883:SF0">
    <property type="entry name" value="PAT COMPLEX SUBUNIT CCDC47"/>
    <property type="match status" value="1"/>
</dbReference>
<comment type="subcellular location">
    <subcellularLocation>
        <location evidence="1">Membrane</location>
        <topology evidence="1">Single-pass membrane protein</topology>
    </subcellularLocation>
</comment>
<evidence type="ECO:0000256" key="2">
    <source>
        <dbReference type="ARBA" id="ARBA00022692"/>
    </source>
</evidence>
<evidence type="ECO:0000313" key="6">
    <source>
        <dbReference type="EMBL" id="KAJ0967886.1"/>
    </source>
</evidence>
<dbReference type="GO" id="GO:0016020">
    <property type="term" value="C:membrane"/>
    <property type="evidence" value="ECO:0007669"/>
    <property type="project" value="UniProtKB-SubCell"/>
</dbReference>
<name>A0A9D5C751_9LILI</name>
<feature type="compositionally biased region" description="Basic and acidic residues" evidence="5">
    <location>
        <begin position="57"/>
        <end position="70"/>
    </location>
</feature>
<dbReference type="GO" id="GO:0005509">
    <property type="term" value="F:calcium ion binding"/>
    <property type="evidence" value="ECO:0007669"/>
    <property type="project" value="InterPro"/>
</dbReference>
<dbReference type="Proteomes" id="UP001085076">
    <property type="component" value="Miscellaneous, Linkage group lg07"/>
</dbReference>
<keyword evidence="7" id="KW-1185">Reference proteome</keyword>
<evidence type="ECO:0000256" key="5">
    <source>
        <dbReference type="SAM" id="MobiDB-lite"/>
    </source>
</evidence>
<evidence type="ECO:0000256" key="4">
    <source>
        <dbReference type="ARBA" id="ARBA00023136"/>
    </source>
</evidence>
<feature type="compositionally biased region" description="Basic and acidic residues" evidence="5">
    <location>
        <begin position="36"/>
        <end position="46"/>
    </location>
</feature>
<dbReference type="Pfam" id="PF07946">
    <property type="entry name" value="CCDC47"/>
    <property type="match status" value="1"/>
</dbReference>
<dbReference type="GO" id="GO:0005783">
    <property type="term" value="C:endoplasmic reticulum"/>
    <property type="evidence" value="ECO:0007669"/>
    <property type="project" value="InterPro"/>
</dbReference>
<feature type="region of interest" description="Disordered" evidence="5">
    <location>
        <begin position="97"/>
        <end position="162"/>
    </location>
</feature>
<accession>A0A9D5C751</accession>
<reference evidence="6" key="1">
    <citation type="submission" date="2021-03" db="EMBL/GenBank/DDBJ databases">
        <authorList>
            <person name="Li Z."/>
            <person name="Yang C."/>
        </authorList>
    </citation>
    <scope>NUCLEOTIDE SEQUENCE</scope>
    <source>
        <strain evidence="6">Dzin_1.0</strain>
        <tissue evidence="6">Leaf</tissue>
    </source>
</reference>
<protein>
    <submittedName>
        <fullName evidence="6">Uncharacterized protein</fullName>
    </submittedName>
</protein>
<keyword evidence="4" id="KW-0472">Membrane</keyword>
<dbReference type="OrthoDB" id="10039147at2759"/>
<comment type="caution">
    <text evidence="6">The sequence shown here is derived from an EMBL/GenBank/DDBJ whole genome shotgun (WGS) entry which is preliminary data.</text>
</comment>
<feature type="region of interest" description="Disordered" evidence="5">
    <location>
        <begin position="17"/>
        <end position="82"/>
    </location>
</feature>
<proteinExistence type="predicted"/>
<feature type="region of interest" description="Disordered" evidence="5">
    <location>
        <begin position="334"/>
        <end position="358"/>
    </location>
</feature>
<gene>
    <name evidence="6" type="ORF">J5N97_024803</name>
</gene>
<evidence type="ECO:0000256" key="1">
    <source>
        <dbReference type="ARBA" id="ARBA00004167"/>
    </source>
</evidence>
<keyword evidence="3" id="KW-1133">Transmembrane helix</keyword>
<feature type="compositionally biased region" description="Basic residues" evidence="5">
    <location>
        <begin position="434"/>
        <end position="445"/>
    </location>
</feature>
<sequence length="655" mass="73158">MGTRIHTFKVEMEAEQAPLPWTTRRPIGQGGLSKGMAEKVKEHSREIQQATMVLRASWEEKGKASADDSHTAPAGGGGQRSKGIILRVSLDCAPRKRSELAPLLPRRRAEEGPQDQGQPAKSRGKTVGSGGGTKRTQRWDKTQDLAKESRQDEAWEDDQGMGVDESAIDMWHFKSIPIWDQGEADADFSKISKWMDYKAWDPDKLDPLCQTKSLIQKLGVIPIAAGGSCGPHDSTRKARAHPPRAGKGPSNFKGPRPMENRAPNTAPKPTSAHQTLTEPFLIERIPPSTISTESGPTTNTPTNLGPAAAQATKNPLNLVQNAKEIGIVTHTDMEHSPNEMNSSERPLADPHSQNSLGDNQIINLRGNIKLDLNKDALRRINNTWNLITDVAWDTITSRNGMHENTPTLPRTEKSNTREDGTLVDVEPRPEGIKTPKKRGRPRKNKPPIPPIITQPASPNTKQIQPNMETQPRRSIRKLKPSAKARESTSLQTVPLTIAEWNNEDIISKALKVFNKKVFEKFGKGFISLQFSNQYPGSYSKMLIFKFTLPYAKNMADMTRLVALVPYYIDLIGHYKLSSQAPSKTNVVRSKAAQEAYTKLQNERREALQKPKEEKRRFIDEAVAKFTVEAIRKREEKELVRQSKKSKPRIKMMGSH</sequence>
<dbReference type="PANTHER" id="PTHR12883">
    <property type="entry name" value="ADIPOCYTE-SPECIFIC PROTEIN 4-RELATED"/>
    <property type="match status" value="1"/>
</dbReference>
<feature type="compositionally biased region" description="Polar residues" evidence="5">
    <location>
        <begin position="454"/>
        <end position="469"/>
    </location>
</feature>
<dbReference type="EMBL" id="JAGGNH010000007">
    <property type="protein sequence ID" value="KAJ0967886.1"/>
    <property type="molecule type" value="Genomic_DNA"/>
</dbReference>
<dbReference type="GO" id="GO:0032469">
    <property type="term" value="P:endoplasmic reticulum calcium ion homeostasis"/>
    <property type="evidence" value="ECO:0007669"/>
    <property type="project" value="InterPro"/>
</dbReference>
<organism evidence="6 7">
    <name type="scientific">Dioscorea zingiberensis</name>
    <dbReference type="NCBI Taxonomy" id="325984"/>
    <lineage>
        <taxon>Eukaryota</taxon>
        <taxon>Viridiplantae</taxon>
        <taxon>Streptophyta</taxon>
        <taxon>Embryophyta</taxon>
        <taxon>Tracheophyta</taxon>
        <taxon>Spermatophyta</taxon>
        <taxon>Magnoliopsida</taxon>
        <taxon>Liliopsida</taxon>
        <taxon>Dioscoreales</taxon>
        <taxon>Dioscoreaceae</taxon>
        <taxon>Dioscorea</taxon>
    </lineage>
</organism>
<feature type="compositionally biased region" description="Polar residues" evidence="5">
    <location>
        <begin position="398"/>
        <end position="408"/>
    </location>
</feature>
<reference evidence="6" key="2">
    <citation type="journal article" date="2022" name="Hortic Res">
        <title>The genome of Dioscorea zingiberensis sheds light on the biosynthesis, origin and evolution of the medicinally important diosgenin saponins.</title>
        <authorList>
            <person name="Li Y."/>
            <person name="Tan C."/>
            <person name="Li Z."/>
            <person name="Guo J."/>
            <person name="Li S."/>
            <person name="Chen X."/>
            <person name="Wang C."/>
            <person name="Dai X."/>
            <person name="Yang H."/>
            <person name="Song W."/>
            <person name="Hou L."/>
            <person name="Xu J."/>
            <person name="Tong Z."/>
            <person name="Xu A."/>
            <person name="Yuan X."/>
            <person name="Wang W."/>
            <person name="Yang Q."/>
            <person name="Chen L."/>
            <person name="Sun Z."/>
            <person name="Wang K."/>
            <person name="Pan B."/>
            <person name="Chen J."/>
            <person name="Bao Y."/>
            <person name="Liu F."/>
            <person name="Qi X."/>
            <person name="Gang D.R."/>
            <person name="Wen J."/>
            <person name="Li J."/>
        </authorList>
    </citation>
    <scope>NUCLEOTIDE SEQUENCE</scope>
    <source>
        <strain evidence="6">Dzin_1.0</strain>
    </source>
</reference>
<evidence type="ECO:0000313" key="7">
    <source>
        <dbReference type="Proteomes" id="UP001085076"/>
    </source>
</evidence>
<feature type="compositionally biased region" description="Basic and acidic residues" evidence="5">
    <location>
        <begin position="410"/>
        <end position="433"/>
    </location>
</feature>
<feature type="region of interest" description="Disordered" evidence="5">
    <location>
        <begin position="636"/>
        <end position="655"/>
    </location>
</feature>